<sequence length="80" mass="8890">MTYSINGSISKCCTCGHYQIEGRRGGACQLLGVPVKGNWQGCRLAIEPFAPSWEMPGEWKRMSCSPLKIPVFRSRDAIEV</sequence>
<organism evidence="1 2">
    <name type="scientific">Oxynema aestuarii AP17</name>
    <dbReference type="NCBI Taxonomy" id="2064643"/>
    <lineage>
        <taxon>Bacteria</taxon>
        <taxon>Bacillati</taxon>
        <taxon>Cyanobacteriota</taxon>
        <taxon>Cyanophyceae</taxon>
        <taxon>Oscillatoriophycideae</taxon>
        <taxon>Oscillatoriales</taxon>
        <taxon>Oscillatoriaceae</taxon>
        <taxon>Oxynema</taxon>
        <taxon>Oxynema aestuarii</taxon>
    </lineage>
</organism>
<dbReference type="RefSeq" id="WP_168567314.1">
    <property type="nucleotide sequence ID" value="NZ_CP051167.1"/>
</dbReference>
<dbReference type="Proteomes" id="UP000500857">
    <property type="component" value="Chromosome"/>
</dbReference>
<dbReference type="EMBL" id="CP051167">
    <property type="protein sequence ID" value="QIZ69156.1"/>
    <property type="molecule type" value="Genomic_DNA"/>
</dbReference>
<reference evidence="1 2" key="1">
    <citation type="submission" date="2020-04" db="EMBL/GenBank/DDBJ databases">
        <authorList>
            <person name="Basu S."/>
            <person name="Maruthanayagam V."/>
            <person name="Chakraborty S."/>
            <person name="Pramanik A."/>
            <person name="Mukherjee J."/>
            <person name="Brink B."/>
        </authorList>
    </citation>
    <scope>NUCLEOTIDE SEQUENCE [LARGE SCALE GENOMIC DNA]</scope>
    <source>
        <strain evidence="1 2">AP17</strain>
    </source>
</reference>
<proteinExistence type="predicted"/>
<evidence type="ECO:0000313" key="2">
    <source>
        <dbReference type="Proteomes" id="UP000500857"/>
    </source>
</evidence>
<name>A0A6H1TSG8_9CYAN</name>
<gene>
    <name evidence="1" type="ORF">HCG48_07855</name>
</gene>
<dbReference type="AlphaFoldDB" id="A0A6H1TSG8"/>
<dbReference type="KEGG" id="oxy:HCG48_07855"/>
<protein>
    <submittedName>
        <fullName evidence="1">Uncharacterized protein</fullName>
    </submittedName>
</protein>
<keyword evidence="2" id="KW-1185">Reference proteome</keyword>
<evidence type="ECO:0000313" key="1">
    <source>
        <dbReference type="EMBL" id="QIZ69156.1"/>
    </source>
</evidence>
<accession>A0A6H1TSG8</accession>